<name>A0A0E0FIP5_ORYNI</name>
<dbReference type="HOGENOM" id="CLU_015101_2_2_1"/>
<organism evidence="4">
    <name type="scientific">Oryza nivara</name>
    <name type="common">Indian wild rice</name>
    <name type="synonym">Oryza sativa f. spontanea</name>
    <dbReference type="NCBI Taxonomy" id="4536"/>
    <lineage>
        <taxon>Eukaryota</taxon>
        <taxon>Viridiplantae</taxon>
        <taxon>Streptophyta</taxon>
        <taxon>Embryophyta</taxon>
        <taxon>Tracheophyta</taxon>
        <taxon>Spermatophyta</taxon>
        <taxon>Magnoliopsida</taxon>
        <taxon>Liliopsida</taxon>
        <taxon>Poales</taxon>
        <taxon>Poaceae</taxon>
        <taxon>BOP clade</taxon>
        <taxon>Oryzoideae</taxon>
        <taxon>Oryzeae</taxon>
        <taxon>Oryzinae</taxon>
        <taxon>Oryza</taxon>
    </lineage>
</organism>
<feature type="chain" id="PRO_5002359562" description="Esterase" evidence="3">
    <location>
        <begin position="24"/>
        <end position="312"/>
    </location>
</feature>
<evidence type="ECO:0000313" key="5">
    <source>
        <dbReference type="Proteomes" id="UP000006591"/>
    </source>
</evidence>
<proteinExistence type="inferred from homology"/>
<reference evidence="4" key="1">
    <citation type="submission" date="2015-04" db="UniProtKB">
        <authorList>
            <consortium name="EnsemblPlants"/>
        </authorList>
    </citation>
    <scope>IDENTIFICATION</scope>
    <source>
        <strain evidence="4">SL10</strain>
    </source>
</reference>
<dbReference type="PANTHER" id="PTHR22835">
    <property type="entry name" value="ZINC FINGER FYVE DOMAIN CONTAINING PROTEIN"/>
    <property type="match status" value="1"/>
</dbReference>
<dbReference type="OMA" id="WLGVINS"/>
<protein>
    <recommendedName>
        <fullName evidence="6">Esterase</fullName>
    </recommendedName>
</protein>
<dbReference type="Gene3D" id="3.40.50.1110">
    <property type="entry name" value="SGNH hydrolase"/>
    <property type="match status" value="1"/>
</dbReference>
<dbReference type="Gramene" id="ONIVA01G09980.1">
    <property type="protein sequence ID" value="ONIVA01G09980.1"/>
    <property type="gene ID" value="ONIVA01G09980"/>
</dbReference>
<dbReference type="eggNOG" id="ENOG502QU5U">
    <property type="taxonomic scope" value="Eukaryota"/>
</dbReference>
<evidence type="ECO:0008006" key="6">
    <source>
        <dbReference type="Google" id="ProtNLM"/>
    </source>
</evidence>
<dbReference type="PANTHER" id="PTHR22835:SF620">
    <property type="entry name" value="OS01G0223000 PROTEIN"/>
    <property type="match status" value="1"/>
</dbReference>
<dbReference type="EnsemblPlants" id="ONIVA01G09980.1">
    <property type="protein sequence ID" value="ONIVA01G09980.1"/>
    <property type="gene ID" value="ONIVA01G09980"/>
</dbReference>
<dbReference type="InterPro" id="IPR036514">
    <property type="entry name" value="SGNH_hydro_sf"/>
</dbReference>
<evidence type="ECO:0000313" key="4">
    <source>
        <dbReference type="EnsemblPlants" id="ONIVA01G09980.1"/>
    </source>
</evidence>
<dbReference type="InterPro" id="IPR001087">
    <property type="entry name" value="GDSL"/>
</dbReference>
<evidence type="ECO:0000256" key="2">
    <source>
        <dbReference type="ARBA" id="ARBA00023180"/>
    </source>
</evidence>
<dbReference type="AlphaFoldDB" id="A0A0E0FIP5"/>
<accession>A0A0E0FIP5</accession>
<keyword evidence="5" id="KW-1185">Reference proteome</keyword>
<comment type="similarity">
    <text evidence="1">Belongs to the 'GDSL' lipolytic enzyme family.</text>
</comment>
<dbReference type="Pfam" id="PF00657">
    <property type="entry name" value="Lipase_GDSL"/>
    <property type="match status" value="1"/>
</dbReference>
<reference evidence="4" key="2">
    <citation type="submission" date="2018-04" db="EMBL/GenBank/DDBJ databases">
        <title>OnivRS2 (Oryza nivara Reference Sequence Version 2).</title>
        <authorList>
            <person name="Zhang J."/>
            <person name="Kudrna D."/>
            <person name="Lee S."/>
            <person name="Talag J."/>
            <person name="Rajasekar S."/>
            <person name="Welchert J."/>
            <person name="Hsing Y.-I."/>
            <person name="Wing R.A."/>
        </authorList>
    </citation>
    <scope>NUCLEOTIDE SEQUENCE [LARGE SCALE GENOMIC DNA]</scope>
</reference>
<feature type="signal peptide" evidence="3">
    <location>
        <begin position="1"/>
        <end position="23"/>
    </location>
</feature>
<sequence>MGSYLPCAATSLHLLLLLASSEAAAAAAAASASLSAGGHRRYHSIFNFGDSFADTGNKPVAYAWYPLPSNVMRPPYGETFFGHPTGRSSDGRLILDLIAAGLGLPFVPPYLAHGGSFGGGANFAVAGATELDAGFFHDRDIPGAGSKFPLNTSLDVQLAWFESLTPSLCGTAQGWHAKRAAECEEFFGGSLFFVGEFGVNDYFLFLKKRSVRQTRSLVPLVVKTISMAIRLMKHGAKSIVVPGMIPSGCSPPALTSFYGRAGPADYDARTGCLRGINELASHHNSLLQDALHELRCCQYDSEYRSSLIDRSV</sequence>
<dbReference type="Proteomes" id="UP000006591">
    <property type="component" value="Chromosome 1"/>
</dbReference>
<evidence type="ECO:0000256" key="1">
    <source>
        <dbReference type="ARBA" id="ARBA00008668"/>
    </source>
</evidence>
<dbReference type="STRING" id="4536.A0A0E0FIP5"/>
<keyword evidence="2" id="KW-0325">Glycoprotein</keyword>
<keyword evidence="3" id="KW-0732">Signal</keyword>
<evidence type="ECO:0000256" key="3">
    <source>
        <dbReference type="SAM" id="SignalP"/>
    </source>
</evidence>
<dbReference type="GO" id="GO:0016788">
    <property type="term" value="F:hydrolase activity, acting on ester bonds"/>
    <property type="evidence" value="ECO:0007669"/>
    <property type="project" value="InterPro"/>
</dbReference>